<dbReference type="RefSeq" id="WP_108985154.1">
    <property type="nucleotide sequence ID" value="NZ_BFBR01000005.1"/>
</dbReference>
<name>A0A2P2EB93_9PROT</name>
<reference evidence="4 5" key="1">
    <citation type="journal article" date="2018" name="Genome Announc.">
        <title>Draft Genome Sequence of "Candidatus Phycosocius bacilliformis," an Alphaproteobacterial Ectosymbiont of the Hydrocarbon-Producing Green Alga Botryococcus braunii.</title>
        <authorList>
            <person name="Tanabe Y."/>
            <person name="Yamaguchi H."/>
            <person name="Watanabe M.M."/>
        </authorList>
    </citation>
    <scope>NUCLEOTIDE SEQUENCE [LARGE SCALE GENOMIC DNA]</scope>
    <source>
        <strain evidence="4 5">BOTRYCO-2</strain>
    </source>
</reference>
<evidence type="ECO:0000259" key="3">
    <source>
        <dbReference type="PROSITE" id="PS51371"/>
    </source>
</evidence>
<dbReference type="Gene3D" id="3.10.580.10">
    <property type="entry name" value="CBS-domain"/>
    <property type="match status" value="1"/>
</dbReference>
<organism evidence="4 5">
    <name type="scientific">Candidatus Phycosocius bacilliformis</name>
    <dbReference type="NCBI Taxonomy" id="1445552"/>
    <lineage>
        <taxon>Bacteria</taxon>
        <taxon>Pseudomonadati</taxon>
        <taxon>Pseudomonadota</taxon>
        <taxon>Alphaproteobacteria</taxon>
        <taxon>Caulobacterales</taxon>
        <taxon>Caulobacterales incertae sedis</taxon>
        <taxon>Candidatus Phycosocius</taxon>
    </lineage>
</organism>
<evidence type="ECO:0000313" key="4">
    <source>
        <dbReference type="EMBL" id="GBF58309.1"/>
    </source>
</evidence>
<gene>
    <name evidence="4" type="primary">hrp1</name>
    <name evidence="4" type="ORF">PbB2_01989</name>
</gene>
<dbReference type="PANTHER" id="PTHR43080">
    <property type="entry name" value="CBS DOMAIN-CONTAINING PROTEIN CBSX3, MITOCHONDRIAL"/>
    <property type="match status" value="1"/>
</dbReference>
<feature type="domain" description="CBS" evidence="3">
    <location>
        <begin position="76"/>
        <end position="133"/>
    </location>
</feature>
<sequence length="143" mass="15670">MTIAQILSQKGNRIIRLSPDHSLQEAAMMLTERRVGALVVLDSYDFLQGIISERDIVRHCAEHGGDAMTAKVADVMTRHVVTAHPGETIDAVLSRMTDRRIRHLPVVQHGKLVGVVSIGDLVKAKIDQTQHEAAAMRAYIATG</sequence>
<dbReference type="InterPro" id="IPR044725">
    <property type="entry name" value="CBSX3_CBS_dom"/>
</dbReference>
<feature type="domain" description="CBS" evidence="3">
    <location>
        <begin position="7"/>
        <end position="67"/>
    </location>
</feature>
<accession>A0A2P2EB93</accession>
<dbReference type="PANTHER" id="PTHR43080:SF2">
    <property type="entry name" value="CBS DOMAIN-CONTAINING PROTEIN"/>
    <property type="match status" value="1"/>
</dbReference>
<dbReference type="Pfam" id="PF00571">
    <property type="entry name" value="CBS"/>
    <property type="match status" value="2"/>
</dbReference>
<dbReference type="EMBL" id="BFBR01000005">
    <property type="protein sequence ID" value="GBF58309.1"/>
    <property type="molecule type" value="Genomic_DNA"/>
</dbReference>
<keyword evidence="1 2" id="KW-0129">CBS domain</keyword>
<dbReference type="CDD" id="cd04623">
    <property type="entry name" value="CBS_pair_bac_euk"/>
    <property type="match status" value="1"/>
</dbReference>
<dbReference type="AlphaFoldDB" id="A0A2P2EB93"/>
<comment type="caution">
    <text evidence="4">The sequence shown here is derived from an EMBL/GenBank/DDBJ whole genome shotgun (WGS) entry which is preliminary data.</text>
</comment>
<evidence type="ECO:0000313" key="5">
    <source>
        <dbReference type="Proteomes" id="UP000245086"/>
    </source>
</evidence>
<dbReference type="InterPro" id="IPR046342">
    <property type="entry name" value="CBS_dom_sf"/>
</dbReference>
<dbReference type="InterPro" id="IPR000644">
    <property type="entry name" value="CBS_dom"/>
</dbReference>
<proteinExistence type="predicted"/>
<keyword evidence="5" id="KW-1185">Reference proteome</keyword>
<dbReference type="OrthoDB" id="9807125at2"/>
<protein>
    <submittedName>
        <fullName evidence="4">Hypoxic response protein 1</fullName>
    </submittedName>
</protein>
<dbReference type="SUPFAM" id="SSF54631">
    <property type="entry name" value="CBS-domain pair"/>
    <property type="match status" value="1"/>
</dbReference>
<dbReference type="InterPro" id="IPR051257">
    <property type="entry name" value="Diverse_CBS-Domain"/>
</dbReference>
<dbReference type="Proteomes" id="UP000245086">
    <property type="component" value="Unassembled WGS sequence"/>
</dbReference>
<evidence type="ECO:0000256" key="2">
    <source>
        <dbReference type="PROSITE-ProRule" id="PRU00703"/>
    </source>
</evidence>
<dbReference type="PROSITE" id="PS51371">
    <property type="entry name" value="CBS"/>
    <property type="match status" value="2"/>
</dbReference>
<dbReference type="SMART" id="SM00116">
    <property type="entry name" value="CBS"/>
    <property type="match status" value="2"/>
</dbReference>
<evidence type="ECO:0000256" key="1">
    <source>
        <dbReference type="ARBA" id="ARBA00023122"/>
    </source>
</evidence>